<dbReference type="EMBL" id="JBBNAF010000011">
    <property type="protein sequence ID" value="KAK9097843.1"/>
    <property type="molecule type" value="Genomic_DNA"/>
</dbReference>
<feature type="compositionally biased region" description="Low complexity" evidence="1">
    <location>
        <begin position="112"/>
        <end position="130"/>
    </location>
</feature>
<comment type="caution">
    <text evidence="3">The sequence shown here is derived from an EMBL/GenBank/DDBJ whole genome shotgun (WGS) entry which is preliminary data.</text>
</comment>
<dbReference type="Pfam" id="PF07839">
    <property type="entry name" value="CaM_binding"/>
    <property type="match status" value="1"/>
</dbReference>
<feature type="compositionally biased region" description="Polar residues" evidence="1">
    <location>
        <begin position="71"/>
        <end position="84"/>
    </location>
</feature>
<evidence type="ECO:0000313" key="4">
    <source>
        <dbReference type="Proteomes" id="UP001420932"/>
    </source>
</evidence>
<sequence>MATTIKDGSNAKEKSRPSSSSSSNQNIDSPRARRTAPKPLTADSSAEKKPTPNYLKHTKSSGKDVCIYGKNQASDDTNLKYSNSSRRKSTDPSPTQTSSKLKRTMSANPRVKPSTSTRPSSASATPSTKPGWQSSTSSHKANEHQKGYIKFTTKKEYRPKTSLTSLTNKAPQPSKPNHEQEIEIKHDDEETNMDLEQDIVSELSEKDGIDREENPPAVDKVEPESKEIEDNKSNDHSDSLPTISSAEQQEVEPNPTKEEQEVDLKQGNVIEESSNADDKSIPVVDESNEQSKPQEENETNENLVIEAAKEAKTDEDASKLSFKKGKELEKEEEGNGNQRLKFKERAMGAEGDVDVGEAKAEQENVVLKRQDVQGKKEAQAYNDVIEETASKLVEKRKSKVKALVGAFETVISLEND</sequence>
<feature type="compositionally biased region" description="Basic and acidic residues" evidence="1">
    <location>
        <begin position="176"/>
        <end position="188"/>
    </location>
</feature>
<dbReference type="AlphaFoldDB" id="A0AAP0HQQ6"/>
<reference evidence="3 4" key="1">
    <citation type="submission" date="2024-01" db="EMBL/GenBank/DDBJ databases">
        <title>Genome assemblies of Stephania.</title>
        <authorList>
            <person name="Yang L."/>
        </authorList>
    </citation>
    <scope>NUCLEOTIDE SEQUENCE [LARGE SCALE GENOMIC DNA]</scope>
    <source>
        <strain evidence="3">YNDBR</strain>
        <tissue evidence="3">Leaf</tissue>
    </source>
</reference>
<dbReference type="InterPro" id="IPR012417">
    <property type="entry name" value="CaM-bd_dom_pln"/>
</dbReference>
<feature type="compositionally biased region" description="Polar residues" evidence="1">
    <location>
        <begin position="161"/>
        <end position="171"/>
    </location>
</feature>
<dbReference type="PANTHER" id="PTHR33349">
    <property type="entry name" value="EMB|CAB62594.1"/>
    <property type="match status" value="1"/>
</dbReference>
<name>A0AAP0HQQ6_9MAGN</name>
<protein>
    <recommendedName>
        <fullName evidence="2">Calmodulin-binding domain-containing protein</fullName>
    </recommendedName>
</protein>
<feature type="domain" description="Calmodulin-binding" evidence="2">
    <location>
        <begin position="316"/>
        <end position="412"/>
    </location>
</feature>
<dbReference type="Proteomes" id="UP001420932">
    <property type="component" value="Unassembled WGS sequence"/>
</dbReference>
<dbReference type="SMART" id="SM01054">
    <property type="entry name" value="CaM_binding"/>
    <property type="match status" value="1"/>
</dbReference>
<accession>A0AAP0HQQ6</accession>
<proteinExistence type="predicted"/>
<dbReference type="PANTHER" id="PTHR33349:SF20">
    <property type="entry name" value="CHROMO DOMAIN CEC-LIKE PROTEIN"/>
    <property type="match status" value="1"/>
</dbReference>
<feature type="compositionally biased region" description="Basic and acidic residues" evidence="1">
    <location>
        <begin position="203"/>
        <end position="238"/>
    </location>
</feature>
<evidence type="ECO:0000313" key="3">
    <source>
        <dbReference type="EMBL" id="KAK9097843.1"/>
    </source>
</evidence>
<feature type="compositionally biased region" description="Acidic residues" evidence="1">
    <location>
        <begin position="189"/>
        <end position="199"/>
    </location>
</feature>
<feature type="region of interest" description="Disordered" evidence="1">
    <location>
        <begin position="1"/>
        <end position="345"/>
    </location>
</feature>
<evidence type="ECO:0000259" key="2">
    <source>
        <dbReference type="SMART" id="SM01054"/>
    </source>
</evidence>
<keyword evidence="4" id="KW-1185">Reference proteome</keyword>
<feature type="compositionally biased region" description="Polar residues" evidence="1">
    <location>
        <begin position="239"/>
        <end position="248"/>
    </location>
</feature>
<organism evidence="3 4">
    <name type="scientific">Stephania yunnanensis</name>
    <dbReference type="NCBI Taxonomy" id="152371"/>
    <lineage>
        <taxon>Eukaryota</taxon>
        <taxon>Viridiplantae</taxon>
        <taxon>Streptophyta</taxon>
        <taxon>Embryophyta</taxon>
        <taxon>Tracheophyta</taxon>
        <taxon>Spermatophyta</taxon>
        <taxon>Magnoliopsida</taxon>
        <taxon>Ranunculales</taxon>
        <taxon>Menispermaceae</taxon>
        <taxon>Menispermoideae</taxon>
        <taxon>Cissampelideae</taxon>
        <taxon>Stephania</taxon>
    </lineage>
</organism>
<feature type="compositionally biased region" description="Basic and acidic residues" evidence="1">
    <location>
        <begin position="255"/>
        <end position="264"/>
    </location>
</feature>
<gene>
    <name evidence="3" type="ORF">Syun_024888</name>
</gene>
<feature type="compositionally biased region" description="Basic and acidic residues" evidence="1">
    <location>
        <begin position="307"/>
        <end position="329"/>
    </location>
</feature>
<dbReference type="GO" id="GO:0005516">
    <property type="term" value="F:calmodulin binding"/>
    <property type="evidence" value="ECO:0007669"/>
    <property type="project" value="InterPro"/>
</dbReference>
<evidence type="ECO:0000256" key="1">
    <source>
        <dbReference type="SAM" id="MobiDB-lite"/>
    </source>
</evidence>